<dbReference type="Proteomes" id="UP000291142">
    <property type="component" value="Unassembled WGS sequence"/>
</dbReference>
<dbReference type="Gene3D" id="3.40.710.10">
    <property type="entry name" value="DD-peptidase/beta-lactamase superfamily"/>
    <property type="match status" value="1"/>
</dbReference>
<dbReference type="PANTHER" id="PTHR43283:SF7">
    <property type="entry name" value="BETA-LACTAMASE-RELATED DOMAIN-CONTAINING PROTEIN"/>
    <property type="match status" value="1"/>
</dbReference>
<evidence type="ECO:0000259" key="1">
    <source>
        <dbReference type="Pfam" id="PF00144"/>
    </source>
</evidence>
<name>A0A4Q9FFP8_9FLAO</name>
<dbReference type="InterPro" id="IPR050789">
    <property type="entry name" value="Diverse_Enzym_Activities"/>
</dbReference>
<dbReference type="SUPFAM" id="SSF56601">
    <property type="entry name" value="beta-lactamase/transpeptidase-like"/>
    <property type="match status" value="1"/>
</dbReference>
<dbReference type="OrthoDB" id="1185352at2"/>
<evidence type="ECO:0000313" key="2">
    <source>
        <dbReference type="EMBL" id="TBN04856.1"/>
    </source>
</evidence>
<dbReference type="PANTHER" id="PTHR43283">
    <property type="entry name" value="BETA-LACTAMASE-RELATED"/>
    <property type="match status" value="1"/>
</dbReference>
<feature type="domain" description="Beta-lactamase-related" evidence="1">
    <location>
        <begin position="63"/>
        <end position="330"/>
    </location>
</feature>
<dbReference type="GO" id="GO:0016787">
    <property type="term" value="F:hydrolase activity"/>
    <property type="evidence" value="ECO:0007669"/>
    <property type="project" value="UniProtKB-KW"/>
</dbReference>
<dbReference type="EMBL" id="SIRT01000003">
    <property type="protein sequence ID" value="TBN04856.1"/>
    <property type="molecule type" value="Genomic_DNA"/>
</dbReference>
<gene>
    <name evidence="2" type="ORF">EYD45_06240</name>
</gene>
<protein>
    <submittedName>
        <fullName evidence="2">Serine hydrolase</fullName>
    </submittedName>
</protein>
<keyword evidence="3" id="KW-1185">Reference proteome</keyword>
<dbReference type="InterPro" id="IPR001466">
    <property type="entry name" value="Beta-lactam-related"/>
</dbReference>
<dbReference type="RefSeq" id="WP_130963638.1">
    <property type="nucleotide sequence ID" value="NZ_SIRT01000003.1"/>
</dbReference>
<dbReference type="AlphaFoldDB" id="A0A4Q9FFP8"/>
<reference evidence="2 3" key="1">
    <citation type="submission" date="2019-02" db="EMBL/GenBank/DDBJ databases">
        <title>Hyunsoonleella sp., isolated from marine sediment.</title>
        <authorList>
            <person name="Liu B.-T."/>
        </authorList>
    </citation>
    <scope>NUCLEOTIDE SEQUENCE [LARGE SCALE GENOMIC DNA]</scope>
    <source>
        <strain evidence="2 3">T58</strain>
    </source>
</reference>
<evidence type="ECO:0000313" key="3">
    <source>
        <dbReference type="Proteomes" id="UP000291142"/>
    </source>
</evidence>
<sequence length="351" mass="40137">MKAIIFLIFNLSIWVNIIAQNNDLYFPPVNSDNWETVNIDDTQWNGKALQPLLEYIKNKGTKAFIILKDGKIVTEWYGDNVTKNTNLPWYSAGKTLVAFTAGIAQQEGFLNINTPSNDYLGSGWSSLTKRQEDSITVKHHLTMTTGLDFEVFNKNCTLSRCLHYKNKAGSFWFYHNAAYTKIQAIISGAVNQSFISYFNKKLQDRIGMTGEWKGIGYAKPYYSNARTMARFGLLNLNKGIWQDTPILQDTMFFQEMTNTSQTLNKSYGYLWWLNGKKSFRLPGLTREFKGKLIPNAPDDLIAGLGKNDQKLYIVPSQNLVIVRLGDRAKKRRFGPSNFDNELWEKINALIN</sequence>
<proteinExistence type="predicted"/>
<keyword evidence="2" id="KW-0378">Hydrolase</keyword>
<dbReference type="InterPro" id="IPR012338">
    <property type="entry name" value="Beta-lactam/transpept-like"/>
</dbReference>
<accession>A0A4Q9FFP8</accession>
<organism evidence="2 3">
    <name type="scientific">Hyunsoonleella flava</name>
    <dbReference type="NCBI Taxonomy" id="2527939"/>
    <lineage>
        <taxon>Bacteria</taxon>
        <taxon>Pseudomonadati</taxon>
        <taxon>Bacteroidota</taxon>
        <taxon>Flavobacteriia</taxon>
        <taxon>Flavobacteriales</taxon>
        <taxon>Flavobacteriaceae</taxon>
    </lineage>
</organism>
<dbReference type="Pfam" id="PF00144">
    <property type="entry name" value="Beta-lactamase"/>
    <property type="match status" value="1"/>
</dbReference>
<comment type="caution">
    <text evidence="2">The sequence shown here is derived from an EMBL/GenBank/DDBJ whole genome shotgun (WGS) entry which is preliminary data.</text>
</comment>